<dbReference type="PANTHER" id="PTHR34387">
    <property type="entry name" value="SLR1258 PROTEIN"/>
    <property type="match status" value="1"/>
</dbReference>
<dbReference type="Proteomes" id="UP000275749">
    <property type="component" value="Unassembled WGS sequence"/>
</dbReference>
<evidence type="ECO:0000313" key="2">
    <source>
        <dbReference type="Proteomes" id="UP000275749"/>
    </source>
</evidence>
<proteinExistence type="predicted"/>
<dbReference type="AlphaFoldDB" id="A0A3N1ZT68"/>
<reference evidence="1 2" key="1">
    <citation type="submission" date="2018-11" db="EMBL/GenBank/DDBJ databases">
        <title>Sequencing the genomes of 1000 actinobacteria strains.</title>
        <authorList>
            <person name="Klenk H.-P."/>
        </authorList>
    </citation>
    <scope>NUCLEOTIDE SEQUENCE [LARGE SCALE GENOMIC DNA]</scope>
    <source>
        <strain evidence="1 2">DSM 10546</strain>
    </source>
</reference>
<name>A0A3N1ZT68_9ACTN</name>
<dbReference type="Pfam" id="PF04402">
    <property type="entry name" value="SIMPL"/>
    <property type="match status" value="1"/>
</dbReference>
<dbReference type="InterPro" id="IPR007497">
    <property type="entry name" value="SIMPL/DUF541"/>
</dbReference>
<dbReference type="RefSeq" id="WP_123575283.1">
    <property type="nucleotide sequence ID" value="NZ_RKHG01000001.1"/>
</dbReference>
<accession>A0A3N1ZT68</accession>
<protein>
    <submittedName>
        <fullName evidence="1">Uncharacterized protein DUF541</fullName>
    </submittedName>
</protein>
<dbReference type="PANTHER" id="PTHR34387:SF2">
    <property type="entry name" value="SLR1258 PROTEIN"/>
    <property type="match status" value="1"/>
</dbReference>
<organism evidence="1 2">
    <name type="scientific">Luteococcus japonicus</name>
    <dbReference type="NCBI Taxonomy" id="33984"/>
    <lineage>
        <taxon>Bacteria</taxon>
        <taxon>Bacillati</taxon>
        <taxon>Actinomycetota</taxon>
        <taxon>Actinomycetes</taxon>
        <taxon>Propionibacteriales</taxon>
        <taxon>Propionibacteriaceae</taxon>
        <taxon>Luteococcus</taxon>
    </lineage>
</organism>
<evidence type="ECO:0000313" key="1">
    <source>
        <dbReference type="EMBL" id="ROR54055.1"/>
    </source>
</evidence>
<dbReference type="GO" id="GO:0006974">
    <property type="term" value="P:DNA damage response"/>
    <property type="evidence" value="ECO:0007669"/>
    <property type="project" value="TreeGrafter"/>
</dbReference>
<gene>
    <name evidence="1" type="ORF">EDD41_1237</name>
</gene>
<dbReference type="InterPro" id="IPR052022">
    <property type="entry name" value="26kDa_periplasmic_antigen"/>
</dbReference>
<dbReference type="EMBL" id="RKHG01000001">
    <property type="protein sequence ID" value="ROR54055.1"/>
    <property type="molecule type" value="Genomic_DNA"/>
</dbReference>
<sequence length="179" mass="19491">MLITVEGRHSVELPAELGTLHLEVHCTDEDRARAMQAAQRSATRLVDELMGQAPVERHDVEAPRTWTEQRFDAQGQPAGIVHHAGIMMQVVFRDAVALSEFSARWGEQPDVQLGHVAWDLTEQTRRRHEDETLAAAITDARRRAAVMAAAAGAGEPTLVELSDPGLLGVGAAVHARLEA</sequence>
<comment type="caution">
    <text evidence="1">The sequence shown here is derived from an EMBL/GenBank/DDBJ whole genome shotgun (WGS) entry which is preliminary data.</text>
</comment>